<dbReference type="EC" id="2.5.1.3" evidence="4"/>
<comment type="caution">
    <text evidence="4">The sequence shown here is derived from an EMBL/GenBank/DDBJ whole genome shotgun (WGS) entry which is preliminary data.</text>
</comment>
<dbReference type="GO" id="GO:0009228">
    <property type="term" value="P:thiamine biosynthetic process"/>
    <property type="evidence" value="ECO:0007669"/>
    <property type="project" value="UniProtKB-KW"/>
</dbReference>
<evidence type="ECO:0000313" key="5">
    <source>
        <dbReference type="Proteomes" id="UP000619295"/>
    </source>
</evidence>
<proteinExistence type="predicted"/>
<dbReference type="InterPro" id="IPR036206">
    <property type="entry name" value="ThiamineP_synth_sf"/>
</dbReference>
<dbReference type="PANTHER" id="PTHR20857">
    <property type="entry name" value="THIAMINE-PHOSPHATE PYROPHOSPHORYLASE"/>
    <property type="match status" value="1"/>
</dbReference>
<dbReference type="NCBIfam" id="NF000734">
    <property type="entry name" value="PRK00043.1-5"/>
    <property type="match status" value="1"/>
</dbReference>
<dbReference type="Pfam" id="PF02581">
    <property type="entry name" value="TMP-TENI"/>
    <property type="match status" value="1"/>
</dbReference>
<evidence type="ECO:0000256" key="1">
    <source>
        <dbReference type="ARBA" id="ARBA00004948"/>
    </source>
</evidence>
<keyword evidence="2" id="KW-0784">Thiamine biosynthesis</keyword>
<protein>
    <submittedName>
        <fullName evidence="4">Thiamine phosphate synthase</fullName>
        <ecNumber evidence="4">2.5.1.3</ecNumber>
    </submittedName>
</protein>
<sequence>MTLDPFYPIFDSADWIARMLPLGMKLVQLRVKDRPEPEVAREIARAKRLCAEAGCVLVVNDYWKLAIEEGCDWLHLGQEDLDTADLGAIRKAGLKLGVSSHDEAELERALDTQPDYVALGPVYPTILKQMRFGPQGLEKLGEWKRRIGALPLVGIGGISLERAPGVFEAGADIVAAVTDITLNADPEGRLKAWVAATRGRLSPAS</sequence>
<dbReference type="Gene3D" id="3.20.20.70">
    <property type="entry name" value="Aldolase class I"/>
    <property type="match status" value="1"/>
</dbReference>
<dbReference type="CDD" id="cd00564">
    <property type="entry name" value="TMP_TenI"/>
    <property type="match status" value="1"/>
</dbReference>
<dbReference type="PANTHER" id="PTHR20857:SF15">
    <property type="entry name" value="THIAMINE-PHOSPHATE SYNTHASE"/>
    <property type="match status" value="1"/>
</dbReference>
<reference evidence="4" key="1">
    <citation type="submission" date="2020-09" db="EMBL/GenBank/DDBJ databases">
        <title>Bosea spartocytisi sp. nov. a root nodule endophyte of Spartocytisus supranubius in the high mountain ecosystem fo the Teide National Park (Canary Islands, Spain).</title>
        <authorList>
            <person name="Pulido-Suarez L."/>
            <person name="Peix A."/>
            <person name="Igual J.M."/>
            <person name="Socas-Perez N."/>
            <person name="Velazquez E."/>
            <person name="Flores-Felix J.D."/>
            <person name="Leon-Barrios M."/>
        </authorList>
    </citation>
    <scope>NUCLEOTIDE SEQUENCE</scope>
    <source>
        <strain evidence="4">SSUT16</strain>
    </source>
</reference>
<dbReference type="GO" id="GO:0004789">
    <property type="term" value="F:thiamine-phosphate diphosphorylase activity"/>
    <property type="evidence" value="ECO:0007669"/>
    <property type="project" value="UniProtKB-EC"/>
</dbReference>
<accession>A0A927E5J0</accession>
<evidence type="ECO:0000313" key="4">
    <source>
        <dbReference type="EMBL" id="MBD3844734.1"/>
    </source>
</evidence>
<feature type="domain" description="Thiamine phosphate synthase/TenI" evidence="3">
    <location>
        <begin position="12"/>
        <end position="180"/>
    </location>
</feature>
<keyword evidence="5" id="KW-1185">Reference proteome</keyword>
<dbReference type="AlphaFoldDB" id="A0A927E5J0"/>
<dbReference type="InterPro" id="IPR013785">
    <property type="entry name" value="Aldolase_TIM"/>
</dbReference>
<name>A0A927E5J0_9HYPH</name>
<dbReference type="EMBL" id="JACXWY010000002">
    <property type="protein sequence ID" value="MBD3844734.1"/>
    <property type="molecule type" value="Genomic_DNA"/>
</dbReference>
<dbReference type="Proteomes" id="UP000619295">
    <property type="component" value="Unassembled WGS sequence"/>
</dbReference>
<dbReference type="GO" id="GO:0005737">
    <property type="term" value="C:cytoplasm"/>
    <property type="evidence" value="ECO:0007669"/>
    <property type="project" value="TreeGrafter"/>
</dbReference>
<evidence type="ECO:0000256" key="2">
    <source>
        <dbReference type="ARBA" id="ARBA00022977"/>
    </source>
</evidence>
<dbReference type="InterPro" id="IPR022998">
    <property type="entry name" value="ThiamineP_synth_TenI"/>
</dbReference>
<keyword evidence="4" id="KW-0808">Transferase</keyword>
<comment type="pathway">
    <text evidence="1">Cofactor biosynthesis; thiamine diphosphate biosynthesis.</text>
</comment>
<gene>
    <name evidence="4" type="ORF">IED13_03420</name>
</gene>
<evidence type="ECO:0000259" key="3">
    <source>
        <dbReference type="Pfam" id="PF02581"/>
    </source>
</evidence>
<dbReference type="RefSeq" id="WP_191123384.1">
    <property type="nucleotide sequence ID" value="NZ_JACXWY010000002.1"/>
</dbReference>
<organism evidence="4 5">
    <name type="scientific">Bosea spartocytisi</name>
    <dbReference type="NCBI Taxonomy" id="2773451"/>
    <lineage>
        <taxon>Bacteria</taxon>
        <taxon>Pseudomonadati</taxon>
        <taxon>Pseudomonadota</taxon>
        <taxon>Alphaproteobacteria</taxon>
        <taxon>Hyphomicrobiales</taxon>
        <taxon>Boseaceae</taxon>
        <taxon>Bosea</taxon>
    </lineage>
</organism>
<dbReference type="SUPFAM" id="SSF51391">
    <property type="entry name" value="Thiamin phosphate synthase"/>
    <property type="match status" value="1"/>
</dbReference>